<keyword evidence="1" id="KW-0808">Transferase</keyword>
<evidence type="ECO:0000313" key="1">
    <source>
        <dbReference type="EMBL" id="EUA09056.1"/>
    </source>
</evidence>
<sequence>MLTPDIREKVLNTVLDDLAHDTLDASEARLLVNPPASSCSAGPWATRVDRPQNHRRHLRWLGTPRWRRLLRQGSLQSGPLGGVCDALGG</sequence>
<gene>
    <name evidence="1" type="primary">metK</name>
    <name evidence="1" type="ORF">I553_10113</name>
</gene>
<dbReference type="GO" id="GO:0004478">
    <property type="term" value="F:methionine adenosyltransferase activity"/>
    <property type="evidence" value="ECO:0007669"/>
    <property type="project" value="UniProtKB-EC"/>
</dbReference>
<dbReference type="EMBL" id="JAOB01000090">
    <property type="protein sequence ID" value="EUA09056.1"/>
    <property type="molecule type" value="Genomic_DNA"/>
</dbReference>
<reference evidence="1" key="1">
    <citation type="submission" date="2014-01" db="EMBL/GenBank/DDBJ databases">
        <authorList>
            <person name="Brown-Elliot B."/>
            <person name="Wallace R."/>
            <person name="Lenaerts A."/>
            <person name="Ordway D."/>
            <person name="DeGroote M.A."/>
            <person name="Parker T."/>
            <person name="Sizemore C."/>
            <person name="Tallon L.J."/>
            <person name="Sadzewicz L.K."/>
            <person name="Sengamalay N."/>
            <person name="Fraser C.M."/>
            <person name="Hine E."/>
            <person name="Shefchek K.A."/>
            <person name="Das S.P."/>
            <person name="Tettelin H."/>
        </authorList>
    </citation>
    <scope>NUCLEOTIDE SEQUENCE [LARGE SCALE GENOMIC DNA]</scope>
    <source>
        <strain evidence="1">4042</strain>
    </source>
</reference>
<comment type="caution">
    <text evidence="1">The sequence shown here is derived from an EMBL/GenBank/DDBJ whole genome shotgun (WGS) entry which is preliminary data.</text>
</comment>
<dbReference type="PATRIC" id="fig|1299334.3.peg.9606"/>
<dbReference type="EC" id="2.5.1.6" evidence="1"/>
<name>X7YQH7_MYCXE</name>
<dbReference type="AlphaFoldDB" id="X7YQH7"/>
<accession>X7YQH7</accession>
<organism evidence="1">
    <name type="scientific">Mycobacterium xenopi 4042</name>
    <dbReference type="NCBI Taxonomy" id="1299334"/>
    <lineage>
        <taxon>Bacteria</taxon>
        <taxon>Bacillati</taxon>
        <taxon>Actinomycetota</taxon>
        <taxon>Actinomycetes</taxon>
        <taxon>Mycobacteriales</taxon>
        <taxon>Mycobacteriaceae</taxon>
        <taxon>Mycobacterium</taxon>
    </lineage>
</organism>
<proteinExistence type="predicted"/>
<protein>
    <submittedName>
        <fullName evidence="1">S-adenosylmethionine synthase domain protein</fullName>
        <ecNumber evidence="1">2.5.1.6</ecNumber>
    </submittedName>
</protein>